<dbReference type="InterPro" id="IPR003203">
    <property type="entry name" value="CobU/CobP"/>
</dbReference>
<feature type="binding site" evidence="19">
    <location>
        <begin position="7"/>
        <end position="14"/>
    </location>
    <ligand>
        <name>GTP</name>
        <dbReference type="ChEBI" id="CHEBI:37565"/>
    </ligand>
</feature>
<comment type="caution">
    <text evidence="20">The sequence shown here is derived from an EMBL/GenBank/DDBJ whole genome shotgun (WGS) entry which is preliminary data.</text>
</comment>
<protein>
    <recommendedName>
        <fullName evidence="16">Adenosylcobinamide kinase</fullName>
        <ecNumber evidence="8">2.7.1.156</ecNumber>
        <ecNumber evidence="9">2.7.7.62</ecNumber>
    </recommendedName>
    <alternativeName>
        <fullName evidence="17">Adenosylcobinamide-phosphate guanylyltransferase</fullName>
    </alternativeName>
</protein>
<dbReference type="OrthoDB" id="9788370at2"/>
<evidence type="ECO:0000256" key="14">
    <source>
        <dbReference type="ARBA" id="ARBA00022840"/>
    </source>
</evidence>
<evidence type="ECO:0000256" key="7">
    <source>
        <dbReference type="ARBA" id="ARBA00007490"/>
    </source>
</evidence>
<dbReference type="UniPathway" id="UPA00148">
    <property type="reaction ID" value="UER00236"/>
</dbReference>
<gene>
    <name evidence="20" type="ORF">FRX94_11645</name>
</gene>
<proteinExistence type="inferred from homology"/>
<dbReference type="Gene3D" id="3.40.50.300">
    <property type="entry name" value="P-loop containing nucleotide triphosphate hydrolases"/>
    <property type="match status" value="1"/>
</dbReference>
<keyword evidence="14" id="KW-0067">ATP-binding</keyword>
<comment type="catalytic activity">
    <reaction evidence="2">
        <text>adenosylcob(III)inamide phosphate + GTP + H(+) = adenosylcob(III)inamide-GDP + diphosphate</text>
        <dbReference type="Rhea" id="RHEA:22712"/>
        <dbReference type="ChEBI" id="CHEBI:15378"/>
        <dbReference type="ChEBI" id="CHEBI:33019"/>
        <dbReference type="ChEBI" id="CHEBI:37565"/>
        <dbReference type="ChEBI" id="CHEBI:58502"/>
        <dbReference type="ChEBI" id="CHEBI:60487"/>
        <dbReference type="EC" id="2.7.7.62"/>
    </reaction>
</comment>
<reference evidence="20 21" key="1">
    <citation type="submission" date="2019-08" db="EMBL/GenBank/DDBJ databases">
        <authorList>
            <person name="Lei W."/>
        </authorList>
    </citation>
    <scope>NUCLEOTIDE SEQUENCE [LARGE SCALE GENOMIC DNA]</scope>
    <source>
        <strain evidence="20 21">CCUG 58627</strain>
    </source>
</reference>
<dbReference type="InterPro" id="IPR027417">
    <property type="entry name" value="P-loop_NTPase"/>
</dbReference>
<dbReference type="PANTHER" id="PTHR34848:SF1">
    <property type="entry name" value="BIFUNCTIONAL ADENOSYLCOBALAMIN BIOSYNTHESIS PROTEIN COBU"/>
    <property type="match status" value="1"/>
</dbReference>
<evidence type="ECO:0000313" key="20">
    <source>
        <dbReference type="EMBL" id="TWT19483.1"/>
    </source>
</evidence>
<keyword evidence="13 20" id="KW-0418">Kinase</keyword>
<accession>A0A5C5TZK4</accession>
<evidence type="ECO:0000256" key="16">
    <source>
        <dbReference type="ARBA" id="ARBA00029570"/>
    </source>
</evidence>
<evidence type="ECO:0000256" key="11">
    <source>
        <dbReference type="ARBA" id="ARBA00022679"/>
    </source>
</evidence>
<evidence type="ECO:0000256" key="6">
    <source>
        <dbReference type="ARBA" id="ARBA00005159"/>
    </source>
</evidence>
<dbReference type="GO" id="GO:0008820">
    <property type="term" value="F:cobinamide phosphate guanylyltransferase activity"/>
    <property type="evidence" value="ECO:0007669"/>
    <property type="project" value="UniProtKB-EC"/>
</dbReference>
<evidence type="ECO:0000256" key="15">
    <source>
        <dbReference type="ARBA" id="ARBA00023134"/>
    </source>
</evidence>
<evidence type="ECO:0000256" key="4">
    <source>
        <dbReference type="ARBA" id="ARBA00003889"/>
    </source>
</evidence>
<comment type="function">
    <text evidence="4">Catalyzes ATP-dependent phosphorylation of adenosylcobinamide and addition of GMP to adenosylcobinamide phosphate.</text>
</comment>
<evidence type="ECO:0000313" key="21">
    <source>
        <dbReference type="Proteomes" id="UP000320791"/>
    </source>
</evidence>
<evidence type="ECO:0000256" key="19">
    <source>
        <dbReference type="PIRSR" id="PIRSR006135-2"/>
    </source>
</evidence>
<keyword evidence="12 19" id="KW-0547">Nucleotide-binding</keyword>
<dbReference type="GO" id="GO:0005525">
    <property type="term" value="F:GTP binding"/>
    <property type="evidence" value="ECO:0007669"/>
    <property type="project" value="UniProtKB-KW"/>
</dbReference>
<organism evidence="20 21">
    <name type="scientific">Corynebacterium canis</name>
    <dbReference type="NCBI Taxonomy" id="679663"/>
    <lineage>
        <taxon>Bacteria</taxon>
        <taxon>Bacillati</taxon>
        <taxon>Actinomycetota</taxon>
        <taxon>Actinomycetes</taxon>
        <taxon>Mycobacteriales</taxon>
        <taxon>Corynebacteriaceae</taxon>
        <taxon>Corynebacterium</taxon>
    </lineage>
</organism>
<dbReference type="GO" id="GO:0043752">
    <property type="term" value="F:adenosylcobinamide kinase activity"/>
    <property type="evidence" value="ECO:0007669"/>
    <property type="project" value="UniProtKB-EC"/>
</dbReference>
<feature type="active site" description="GMP-histidine intermediate" evidence="18">
    <location>
        <position position="48"/>
    </location>
</feature>
<evidence type="ECO:0000256" key="9">
    <source>
        <dbReference type="ARBA" id="ARBA00012523"/>
    </source>
</evidence>
<dbReference type="PIRSF" id="PIRSF006135">
    <property type="entry name" value="CobU"/>
    <property type="match status" value="1"/>
</dbReference>
<dbReference type="Proteomes" id="UP000320791">
    <property type="component" value="Unassembled WGS sequence"/>
</dbReference>
<dbReference type="SUPFAM" id="SSF52540">
    <property type="entry name" value="P-loop containing nucleoside triphosphate hydrolases"/>
    <property type="match status" value="1"/>
</dbReference>
<evidence type="ECO:0000256" key="5">
    <source>
        <dbReference type="ARBA" id="ARBA00004692"/>
    </source>
</evidence>
<dbReference type="EMBL" id="VOHM01000033">
    <property type="protein sequence ID" value="TWT19483.1"/>
    <property type="molecule type" value="Genomic_DNA"/>
</dbReference>
<evidence type="ECO:0000256" key="17">
    <source>
        <dbReference type="ARBA" id="ARBA00030571"/>
    </source>
</evidence>
<keyword evidence="15 19" id="KW-0342">GTP-binding</keyword>
<comment type="catalytic activity">
    <reaction evidence="3">
        <text>adenosylcob(III)inamide + GTP = adenosylcob(III)inamide phosphate + GDP + H(+)</text>
        <dbReference type="Rhea" id="RHEA:15765"/>
        <dbReference type="ChEBI" id="CHEBI:2480"/>
        <dbReference type="ChEBI" id="CHEBI:15378"/>
        <dbReference type="ChEBI" id="CHEBI:37565"/>
        <dbReference type="ChEBI" id="CHEBI:58189"/>
        <dbReference type="ChEBI" id="CHEBI:58502"/>
        <dbReference type="EC" id="2.7.1.156"/>
    </reaction>
</comment>
<feature type="binding site" evidence="19">
    <location>
        <position position="79"/>
    </location>
    <ligand>
        <name>GTP</name>
        <dbReference type="ChEBI" id="CHEBI:37565"/>
    </ligand>
</feature>
<comment type="catalytic activity">
    <reaction evidence="1">
        <text>adenosylcob(III)inamide + ATP = adenosylcob(III)inamide phosphate + ADP + H(+)</text>
        <dbReference type="Rhea" id="RHEA:15769"/>
        <dbReference type="ChEBI" id="CHEBI:2480"/>
        <dbReference type="ChEBI" id="CHEBI:15378"/>
        <dbReference type="ChEBI" id="CHEBI:30616"/>
        <dbReference type="ChEBI" id="CHEBI:58502"/>
        <dbReference type="ChEBI" id="CHEBI:456216"/>
        <dbReference type="EC" id="2.7.1.156"/>
    </reaction>
</comment>
<evidence type="ECO:0000256" key="12">
    <source>
        <dbReference type="ARBA" id="ARBA00022741"/>
    </source>
</evidence>
<evidence type="ECO:0000256" key="18">
    <source>
        <dbReference type="PIRSR" id="PIRSR006135-1"/>
    </source>
</evidence>
<comment type="pathway">
    <text evidence="5">Cofactor biosynthesis; adenosylcobalamin biosynthesis; adenosylcobalamin from cob(II)yrinate a,c-diamide: step 6/7.</text>
</comment>
<dbReference type="GO" id="GO:0005524">
    <property type="term" value="F:ATP binding"/>
    <property type="evidence" value="ECO:0007669"/>
    <property type="project" value="UniProtKB-KW"/>
</dbReference>
<name>A0A5C5TZK4_9CORY</name>
<keyword evidence="20" id="KW-0548">Nucleotidyltransferase</keyword>
<dbReference type="PANTHER" id="PTHR34848">
    <property type="match status" value="1"/>
</dbReference>
<dbReference type="CDD" id="cd00544">
    <property type="entry name" value="CobU"/>
    <property type="match status" value="1"/>
</dbReference>
<evidence type="ECO:0000256" key="8">
    <source>
        <dbReference type="ARBA" id="ARBA00012016"/>
    </source>
</evidence>
<dbReference type="AlphaFoldDB" id="A0A5C5TZK4"/>
<comment type="pathway">
    <text evidence="6">Cofactor biosynthesis; adenosylcobalamin biosynthesis; adenosylcobalamin from cob(II)yrinate a,c-diamide: step 5/7.</text>
</comment>
<evidence type="ECO:0000256" key="3">
    <source>
        <dbReference type="ARBA" id="ARBA00001522"/>
    </source>
</evidence>
<keyword evidence="11 20" id="KW-0808">Transferase</keyword>
<dbReference type="RefSeq" id="WP_146325515.1">
    <property type="nucleotide sequence ID" value="NZ_BAABLR010000061.1"/>
</dbReference>
<evidence type="ECO:0000256" key="2">
    <source>
        <dbReference type="ARBA" id="ARBA00000711"/>
    </source>
</evidence>
<keyword evidence="21" id="KW-1185">Reference proteome</keyword>
<dbReference type="EC" id="2.7.7.62" evidence="9"/>
<keyword evidence="10" id="KW-0169">Cobalamin biosynthesis</keyword>
<feature type="binding site" evidence="19">
    <location>
        <begin position="30"/>
        <end position="32"/>
    </location>
    <ligand>
        <name>GTP</name>
        <dbReference type="ChEBI" id="CHEBI:37565"/>
    </ligand>
</feature>
<dbReference type="GO" id="GO:0009236">
    <property type="term" value="P:cobalamin biosynthetic process"/>
    <property type="evidence" value="ECO:0007669"/>
    <property type="project" value="UniProtKB-UniPathway"/>
</dbReference>
<evidence type="ECO:0000256" key="10">
    <source>
        <dbReference type="ARBA" id="ARBA00022573"/>
    </source>
</evidence>
<evidence type="ECO:0000256" key="1">
    <source>
        <dbReference type="ARBA" id="ARBA00000312"/>
    </source>
</evidence>
<evidence type="ECO:0000256" key="13">
    <source>
        <dbReference type="ARBA" id="ARBA00022777"/>
    </source>
</evidence>
<dbReference type="Pfam" id="PF02283">
    <property type="entry name" value="CobU"/>
    <property type="match status" value="1"/>
</dbReference>
<comment type="similarity">
    <text evidence="7">Belongs to the CobU/CobP family.</text>
</comment>
<sequence>MRTLVLGGARSGKSAFAEALMPAGPVTYVATARPWPGDSDFAARIADHVSRRPSHWRTEDTRDVVDVLIDASPTPVLVDDLGTWLTHVIDSAQAWDRPRGTCQARIDALVRGVDTYGGGELVLVTPEVGMGVIPEHPAGRLFRDEIGTLNGRLAQVCDKVVLVAAGLPLVLKPQT</sequence>
<dbReference type="EC" id="2.7.1.156" evidence="8"/>